<evidence type="ECO:0000313" key="1">
    <source>
        <dbReference type="EMBL" id="GCC33108.1"/>
    </source>
</evidence>
<protein>
    <recommendedName>
        <fullName evidence="3">Cilia- and flagella-associated protein 77</fullName>
    </recommendedName>
</protein>
<sequence length="244" mass="27593">MQLAPLWSENDRVGEIRDSMLTNPLLIKSELGKGKRSGNALPGPTHVYGTVERVYDGGVPAAIGHWHTMKPRKQETLHKLRRDFAALNKAAIKAGLITPREIYQFRATHDIGILGKKVEKKEGMLPEITFGMPVRPSTPMFDLLENKFQKEWMDEQKARDRIRQKKKTHQVTLVKNYQTRAAVLSKAVPKVDPAPIVHPKRYQKIGPHLDTFRSLKARRAALEANWLDSAARSGPHGHGVYAFE</sequence>
<gene>
    <name evidence="1" type="ORF">chiPu_0011575</name>
</gene>
<keyword evidence="2" id="KW-1185">Reference proteome</keyword>
<evidence type="ECO:0008006" key="3">
    <source>
        <dbReference type="Google" id="ProtNLM"/>
    </source>
</evidence>
<comment type="caution">
    <text evidence="1">The sequence shown here is derived from an EMBL/GenBank/DDBJ whole genome shotgun (WGS) entry which is preliminary data.</text>
</comment>
<dbReference type="PANTHER" id="PTHR28617">
    <property type="entry name" value="CILIA- AND FLAGELLA-ASSOCIATED PROTEIN 77"/>
    <property type="match status" value="1"/>
</dbReference>
<proteinExistence type="predicted"/>
<dbReference type="InterPro" id="IPR029147">
    <property type="entry name" value="CFAP77"/>
</dbReference>
<reference evidence="1 2" key="1">
    <citation type="journal article" date="2018" name="Nat. Ecol. Evol.">
        <title>Shark genomes provide insights into elasmobranch evolution and the origin of vertebrates.</title>
        <authorList>
            <person name="Hara Y"/>
            <person name="Yamaguchi K"/>
            <person name="Onimaru K"/>
            <person name="Kadota M"/>
            <person name="Koyanagi M"/>
            <person name="Keeley SD"/>
            <person name="Tatsumi K"/>
            <person name="Tanaka K"/>
            <person name="Motone F"/>
            <person name="Kageyama Y"/>
            <person name="Nozu R"/>
            <person name="Adachi N"/>
            <person name="Nishimura O"/>
            <person name="Nakagawa R"/>
            <person name="Tanegashima C"/>
            <person name="Kiyatake I"/>
            <person name="Matsumoto R"/>
            <person name="Murakumo K"/>
            <person name="Nishida K"/>
            <person name="Terakita A"/>
            <person name="Kuratani S"/>
            <person name="Sato K"/>
            <person name="Hyodo S Kuraku.S."/>
        </authorList>
    </citation>
    <scope>NUCLEOTIDE SEQUENCE [LARGE SCALE GENOMIC DNA]</scope>
</reference>
<dbReference type="Proteomes" id="UP000287033">
    <property type="component" value="Unassembled WGS sequence"/>
</dbReference>
<accession>A0A401SRT4</accession>
<dbReference type="EMBL" id="BEZZ01000486">
    <property type="protein sequence ID" value="GCC33108.1"/>
    <property type="molecule type" value="Genomic_DNA"/>
</dbReference>
<organism evidence="1 2">
    <name type="scientific">Chiloscyllium punctatum</name>
    <name type="common">Brownbanded bambooshark</name>
    <name type="synonym">Hemiscyllium punctatum</name>
    <dbReference type="NCBI Taxonomy" id="137246"/>
    <lineage>
        <taxon>Eukaryota</taxon>
        <taxon>Metazoa</taxon>
        <taxon>Chordata</taxon>
        <taxon>Craniata</taxon>
        <taxon>Vertebrata</taxon>
        <taxon>Chondrichthyes</taxon>
        <taxon>Elasmobranchii</taxon>
        <taxon>Galeomorphii</taxon>
        <taxon>Galeoidea</taxon>
        <taxon>Orectolobiformes</taxon>
        <taxon>Hemiscylliidae</taxon>
        <taxon>Chiloscyllium</taxon>
    </lineage>
</organism>
<dbReference type="AlphaFoldDB" id="A0A401SRT4"/>
<dbReference type="OrthoDB" id="532484at2759"/>
<dbReference type="PANTHER" id="PTHR28617:SF1">
    <property type="entry name" value="CILIA- AND FLAGELLA-ASSOCIATED PROTEIN 77"/>
    <property type="match status" value="1"/>
</dbReference>
<name>A0A401SRT4_CHIPU</name>
<dbReference type="STRING" id="137246.A0A401SRT4"/>
<evidence type="ECO:0000313" key="2">
    <source>
        <dbReference type="Proteomes" id="UP000287033"/>
    </source>
</evidence>
<dbReference type="Pfam" id="PF14825">
    <property type="entry name" value="CFAP77"/>
    <property type="match status" value="1"/>
</dbReference>
<dbReference type="OMA" id="QPTCPQE"/>